<organism evidence="1 2">
    <name type="scientific">Argiope bruennichi</name>
    <name type="common">Wasp spider</name>
    <name type="synonym">Aranea bruennichi</name>
    <dbReference type="NCBI Taxonomy" id="94029"/>
    <lineage>
        <taxon>Eukaryota</taxon>
        <taxon>Metazoa</taxon>
        <taxon>Ecdysozoa</taxon>
        <taxon>Arthropoda</taxon>
        <taxon>Chelicerata</taxon>
        <taxon>Arachnida</taxon>
        <taxon>Araneae</taxon>
        <taxon>Araneomorphae</taxon>
        <taxon>Entelegynae</taxon>
        <taxon>Araneoidea</taxon>
        <taxon>Araneidae</taxon>
        <taxon>Argiope</taxon>
    </lineage>
</organism>
<accession>A0A8T0E5M4</accession>
<dbReference type="Proteomes" id="UP000807504">
    <property type="component" value="Unassembled WGS sequence"/>
</dbReference>
<dbReference type="PANTHER" id="PTHR48465">
    <property type="entry name" value="PROTEIN SSUH2 HOMOLOG"/>
    <property type="match status" value="1"/>
</dbReference>
<dbReference type="PANTHER" id="PTHR48465:SF1">
    <property type="entry name" value="PROTEIN SSUH2 HOMOLOG"/>
    <property type="match status" value="1"/>
</dbReference>
<dbReference type="InterPro" id="IPR052789">
    <property type="entry name" value="SSUH2_homolog"/>
</dbReference>
<name>A0A8T0E5M4_ARGBR</name>
<evidence type="ECO:0000313" key="2">
    <source>
        <dbReference type="Proteomes" id="UP000807504"/>
    </source>
</evidence>
<reference evidence="1" key="1">
    <citation type="journal article" date="2020" name="bioRxiv">
        <title>Chromosome-level reference genome of the European wasp spider Argiope bruennichi: a resource for studies on range expansion and evolutionary adaptation.</title>
        <authorList>
            <person name="Sheffer M.M."/>
            <person name="Hoppe A."/>
            <person name="Krehenwinkel H."/>
            <person name="Uhl G."/>
            <person name="Kuss A.W."/>
            <person name="Jensen L."/>
            <person name="Jensen C."/>
            <person name="Gillespie R.G."/>
            <person name="Hoff K.J."/>
            <person name="Prost S."/>
        </authorList>
    </citation>
    <scope>NUCLEOTIDE SEQUENCE</scope>
</reference>
<gene>
    <name evidence="1" type="ORF">HNY73_022599</name>
</gene>
<proteinExistence type="predicted"/>
<protein>
    <submittedName>
        <fullName evidence="1">Protein SSUH2 like protein</fullName>
    </submittedName>
</protein>
<keyword evidence="2" id="KW-1185">Reference proteome</keyword>
<comment type="caution">
    <text evidence="1">The sequence shown here is derived from an EMBL/GenBank/DDBJ whole genome shotgun (WGS) entry which is preliminary data.</text>
</comment>
<evidence type="ECO:0000313" key="1">
    <source>
        <dbReference type="EMBL" id="KAF8764534.1"/>
    </source>
</evidence>
<dbReference type="EMBL" id="JABXBU010002231">
    <property type="protein sequence ID" value="KAF8764534.1"/>
    <property type="molecule type" value="Genomic_DNA"/>
</dbReference>
<dbReference type="AlphaFoldDB" id="A0A8T0E5M4"/>
<sequence length="284" mass="31693">MSLLKLTDNELRETLYKFSSEFCCYGTRFIREMILTDISDDSAFHYKLESFGEKRESTLRFTPYYGQSIDGPENGPAPAPWDVPVGVPIRFIEHRITTEIPHTARVETCTTCNGRKKVDCSSCNGFGTSSCSSCSGSGRDSDDNSCSSCGGSGSQSCWTCSGTGKVDCSTCDGYGKVKWFRLLIVTWTNHVDNFVSNKDTLSRNLIIEASGRELFNEQGDQVEPMTTAPDRIVNEASAVLIQKHNSSFLDELIIAQRHSLRAVPFTKATYVWRDKKGEFYVYGF</sequence>
<reference evidence="1" key="2">
    <citation type="submission" date="2020-06" db="EMBL/GenBank/DDBJ databases">
        <authorList>
            <person name="Sheffer M."/>
        </authorList>
    </citation>
    <scope>NUCLEOTIDE SEQUENCE</scope>
</reference>